<proteinExistence type="predicted"/>
<dbReference type="AlphaFoldDB" id="A0AAI9CNS3"/>
<name>A0AAI9CNS3_9VIBR</name>
<accession>A0AAI9CNS3</accession>
<dbReference type="Proteomes" id="UP001253463">
    <property type="component" value="Unassembled WGS sequence"/>
</dbReference>
<dbReference type="RefSeq" id="WP_172566218.1">
    <property type="nucleotide sequence ID" value="NZ_CP051102.1"/>
</dbReference>
<protein>
    <submittedName>
        <fullName evidence="1">Uncharacterized protein</fullName>
    </submittedName>
</protein>
<evidence type="ECO:0000313" key="1">
    <source>
        <dbReference type="EMBL" id="ELN6931048.1"/>
    </source>
</evidence>
<organism evidence="1 2">
    <name type="scientific">Vibrio navarrensis</name>
    <dbReference type="NCBI Taxonomy" id="29495"/>
    <lineage>
        <taxon>Bacteria</taxon>
        <taxon>Pseudomonadati</taxon>
        <taxon>Pseudomonadota</taxon>
        <taxon>Gammaproteobacteria</taxon>
        <taxon>Vibrionales</taxon>
        <taxon>Vibrionaceae</taxon>
        <taxon>Vibrio</taxon>
    </lineage>
</organism>
<comment type="caution">
    <text evidence="1">The sequence shown here is derived from an EMBL/GenBank/DDBJ whole genome shotgun (WGS) entry which is preliminary data.</text>
</comment>
<reference evidence="1" key="1">
    <citation type="submission" date="2023-10" db="EMBL/GenBank/DDBJ databases">
        <authorList>
            <consortium name="PulseNet: The National Subtyping Network for Foodborne Disease Surveillance"/>
        </authorList>
    </citation>
    <scope>NUCLEOTIDE SEQUENCE</scope>
    <source>
        <strain evidence="1">PNUSAV004886</strain>
    </source>
</reference>
<evidence type="ECO:0000313" key="2">
    <source>
        <dbReference type="Proteomes" id="UP001253463"/>
    </source>
</evidence>
<dbReference type="EMBL" id="ABNSCA010000001">
    <property type="protein sequence ID" value="ELN6931048.1"/>
    <property type="molecule type" value="Genomic_DNA"/>
</dbReference>
<gene>
    <name evidence="1" type="ORF">RZY48_000418</name>
</gene>
<sequence length="55" mass="6388">MSIEWYAYLLALVDNKQLNDALKWMFYIGDVSHVLHHDIFADLAIGKCLLNTNSY</sequence>